<sequence>MSPPLMLTGSQDRRTSAVVPAAAAGEQWRAHSTPLVMDRQYRLAVRAQIVETSLQQKPHF</sequence>
<evidence type="ECO:0000313" key="1">
    <source>
        <dbReference type="EMBL" id="RZC31821.1"/>
    </source>
</evidence>
<evidence type="ECO:0000313" key="2">
    <source>
        <dbReference type="Proteomes" id="UP000292052"/>
    </source>
</evidence>
<dbReference type="Proteomes" id="UP000292052">
    <property type="component" value="Unassembled WGS sequence"/>
</dbReference>
<protein>
    <submittedName>
        <fullName evidence="1">Uncharacterized protein</fullName>
    </submittedName>
</protein>
<proteinExistence type="predicted"/>
<name>A0A482VG45_ASBVE</name>
<dbReference type="EMBL" id="QDEB01102186">
    <property type="protein sequence ID" value="RZC31821.1"/>
    <property type="molecule type" value="Genomic_DNA"/>
</dbReference>
<gene>
    <name evidence="1" type="ORF">BDFB_011752</name>
</gene>
<reference evidence="1 2" key="1">
    <citation type="submission" date="2017-03" db="EMBL/GenBank/DDBJ databases">
        <title>Genome of the blue death feigning beetle - Asbolus verrucosus.</title>
        <authorList>
            <person name="Rider S.D."/>
        </authorList>
    </citation>
    <scope>NUCLEOTIDE SEQUENCE [LARGE SCALE GENOMIC DNA]</scope>
    <source>
        <strain evidence="1">Butters</strain>
        <tissue evidence="1">Head and leg muscle</tissue>
    </source>
</reference>
<comment type="caution">
    <text evidence="1">The sequence shown here is derived from an EMBL/GenBank/DDBJ whole genome shotgun (WGS) entry which is preliminary data.</text>
</comment>
<keyword evidence="2" id="KW-1185">Reference proteome</keyword>
<accession>A0A482VG45</accession>
<organism evidence="1 2">
    <name type="scientific">Asbolus verrucosus</name>
    <name type="common">Desert ironclad beetle</name>
    <dbReference type="NCBI Taxonomy" id="1661398"/>
    <lineage>
        <taxon>Eukaryota</taxon>
        <taxon>Metazoa</taxon>
        <taxon>Ecdysozoa</taxon>
        <taxon>Arthropoda</taxon>
        <taxon>Hexapoda</taxon>
        <taxon>Insecta</taxon>
        <taxon>Pterygota</taxon>
        <taxon>Neoptera</taxon>
        <taxon>Endopterygota</taxon>
        <taxon>Coleoptera</taxon>
        <taxon>Polyphaga</taxon>
        <taxon>Cucujiformia</taxon>
        <taxon>Tenebrionidae</taxon>
        <taxon>Pimeliinae</taxon>
        <taxon>Asbolus</taxon>
    </lineage>
</organism>
<dbReference type="AlphaFoldDB" id="A0A482VG45"/>